<protein>
    <recommendedName>
        <fullName evidence="2 5">Ribosome biogenesis protein NOP53</fullName>
    </recommendedName>
</protein>
<name>A0A0C3LGN2_9AGAM</name>
<dbReference type="GO" id="GO:0006364">
    <property type="term" value="P:rRNA processing"/>
    <property type="evidence" value="ECO:0007669"/>
    <property type="project" value="TreeGrafter"/>
</dbReference>
<evidence type="ECO:0000313" key="7">
    <source>
        <dbReference type="EMBL" id="KIO33133.1"/>
    </source>
</evidence>
<dbReference type="AlphaFoldDB" id="A0A0C3LGN2"/>
<dbReference type="GO" id="GO:0008097">
    <property type="term" value="F:5S rRNA binding"/>
    <property type="evidence" value="ECO:0007669"/>
    <property type="project" value="TreeGrafter"/>
</dbReference>
<dbReference type="PIRSF" id="PIRSF017302">
    <property type="entry name" value="Gltscr2"/>
    <property type="match status" value="1"/>
</dbReference>
<dbReference type="InterPro" id="IPR011687">
    <property type="entry name" value="Nop53/GLTSCR2"/>
</dbReference>
<dbReference type="OrthoDB" id="5072at2759"/>
<feature type="region of interest" description="Disordered" evidence="6">
    <location>
        <begin position="130"/>
        <end position="155"/>
    </location>
</feature>
<feature type="region of interest" description="Disordered" evidence="6">
    <location>
        <begin position="1"/>
        <end position="28"/>
    </location>
</feature>
<reference evidence="7 8" key="1">
    <citation type="submission" date="2014-04" db="EMBL/GenBank/DDBJ databases">
        <authorList>
            <consortium name="DOE Joint Genome Institute"/>
            <person name="Kuo A."/>
            <person name="Girlanda M."/>
            <person name="Perotto S."/>
            <person name="Kohler A."/>
            <person name="Nagy L.G."/>
            <person name="Floudas D."/>
            <person name="Copeland A."/>
            <person name="Barry K.W."/>
            <person name="Cichocki N."/>
            <person name="Veneault-Fourrey C."/>
            <person name="LaButti K."/>
            <person name="Lindquist E.A."/>
            <person name="Lipzen A."/>
            <person name="Lundell T."/>
            <person name="Morin E."/>
            <person name="Murat C."/>
            <person name="Sun H."/>
            <person name="Tunlid A."/>
            <person name="Henrissat B."/>
            <person name="Grigoriev I.V."/>
            <person name="Hibbett D.S."/>
            <person name="Martin F."/>
            <person name="Nordberg H.P."/>
            <person name="Cantor M.N."/>
            <person name="Hua S.X."/>
        </authorList>
    </citation>
    <scope>NUCLEOTIDE SEQUENCE [LARGE SCALE GENOMIC DNA]</scope>
    <source>
        <strain evidence="7 8">MUT 4182</strain>
    </source>
</reference>
<evidence type="ECO:0000256" key="6">
    <source>
        <dbReference type="SAM" id="MobiDB-lite"/>
    </source>
</evidence>
<organism evidence="7 8">
    <name type="scientific">Tulasnella calospora MUT 4182</name>
    <dbReference type="NCBI Taxonomy" id="1051891"/>
    <lineage>
        <taxon>Eukaryota</taxon>
        <taxon>Fungi</taxon>
        <taxon>Dikarya</taxon>
        <taxon>Basidiomycota</taxon>
        <taxon>Agaricomycotina</taxon>
        <taxon>Agaricomycetes</taxon>
        <taxon>Cantharellales</taxon>
        <taxon>Tulasnellaceae</taxon>
        <taxon>Tulasnella</taxon>
    </lineage>
</organism>
<dbReference type="EMBL" id="KN822950">
    <property type="protein sequence ID" value="KIO33133.1"/>
    <property type="molecule type" value="Genomic_DNA"/>
</dbReference>
<evidence type="ECO:0000256" key="5">
    <source>
        <dbReference type="PIRNR" id="PIRNR017302"/>
    </source>
</evidence>
<dbReference type="GO" id="GO:0005654">
    <property type="term" value="C:nucleoplasm"/>
    <property type="evidence" value="ECO:0007669"/>
    <property type="project" value="UniProtKB-SubCell"/>
</dbReference>
<dbReference type="STRING" id="1051891.A0A0C3LGN2"/>
<comment type="function">
    <text evidence="5">May play a role in ribosome biogenesis.</text>
</comment>
<dbReference type="PANTHER" id="PTHR14211">
    <property type="entry name" value="GLIOMA SUPPRESSOR CANDIDATE REGION GENE 2"/>
    <property type="match status" value="1"/>
</dbReference>
<keyword evidence="3 5" id="KW-0690">Ribosome biogenesis</keyword>
<dbReference type="HOGENOM" id="CLU_035888_1_1_1"/>
<evidence type="ECO:0000256" key="2">
    <source>
        <dbReference type="ARBA" id="ARBA00018339"/>
    </source>
</evidence>
<sequence length="456" mass="51626">MAAVAKKKFSVTGAPSQYKRTGRKGKGAWRKNVDIDDVEGGMEEIRKEETIIGVPLQKQPDSALFVMDDTGDLQIRKSLPKKLTHAQKILSARSAVPSPNPIQPSPSEENAAKYREKMSRLQRERLQRIAGKNVRGPFNSVVNPRERSREGVGLELKSTIPQDNLWERVDEDTKFIESLKEGDQKDYLPGAVLKPKHKAPEPDQVRQSITLKAVSEPHAGTSYNPAVEAHQDLLRKAVDIEEVREAKRRKVEASKERTVQLSKELEEKGEKAEMAVDMPGDEDFAREEAEANAADELASKRKDPKKKLKRARRAAIKEKLQRHLSHLRAVQRHKLHDVNFHKQIAASVDAGVANRELSAKRRRLKLQRLYANGLAGQRVGSKTKVPKGDIDVQLTEDLAENLRTMKVEGSLFRDRFLNFQQRGLLEARPKDGPRRKAGRGTKLVEKRAWREFDQTM</sequence>
<comment type="similarity">
    <text evidence="1 5">Belongs to the NOP53 family.</text>
</comment>
<dbReference type="Pfam" id="PF07767">
    <property type="entry name" value="Nop53"/>
    <property type="match status" value="1"/>
</dbReference>
<feature type="region of interest" description="Disordered" evidence="6">
    <location>
        <begin position="287"/>
        <end position="308"/>
    </location>
</feature>
<dbReference type="Proteomes" id="UP000054248">
    <property type="component" value="Unassembled WGS sequence"/>
</dbReference>
<gene>
    <name evidence="7" type="ORF">M407DRAFT_17999</name>
</gene>
<accession>A0A0C3LGN2</accession>
<evidence type="ECO:0000256" key="1">
    <source>
        <dbReference type="ARBA" id="ARBA00008838"/>
    </source>
</evidence>
<keyword evidence="8" id="KW-1185">Reference proteome</keyword>
<proteinExistence type="inferred from homology"/>
<reference evidence="8" key="2">
    <citation type="submission" date="2015-01" db="EMBL/GenBank/DDBJ databases">
        <title>Evolutionary Origins and Diversification of the Mycorrhizal Mutualists.</title>
        <authorList>
            <consortium name="DOE Joint Genome Institute"/>
            <consortium name="Mycorrhizal Genomics Consortium"/>
            <person name="Kohler A."/>
            <person name="Kuo A."/>
            <person name="Nagy L.G."/>
            <person name="Floudas D."/>
            <person name="Copeland A."/>
            <person name="Barry K.W."/>
            <person name="Cichocki N."/>
            <person name="Veneault-Fourrey C."/>
            <person name="LaButti K."/>
            <person name="Lindquist E.A."/>
            <person name="Lipzen A."/>
            <person name="Lundell T."/>
            <person name="Morin E."/>
            <person name="Murat C."/>
            <person name="Riley R."/>
            <person name="Ohm R."/>
            <person name="Sun H."/>
            <person name="Tunlid A."/>
            <person name="Henrissat B."/>
            <person name="Grigoriev I.V."/>
            <person name="Hibbett D.S."/>
            <person name="Martin F."/>
        </authorList>
    </citation>
    <scope>NUCLEOTIDE SEQUENCE [LARGE SCALE GENOMIC DNA]</scope>
    <source>
        <strain evidence="8">MUT 4182</strain>
    </source>
</reference>
<dbReference type="GO" id="GO:0005730">
    <property type="term" value="C:nucleolus"/>
    <property type="evidence" value="ECO:0007669"/>
    <property type="project" value="UniProtKB-SubCell"/>
</dbReference>
<dbReference type="PANTHER" id="PTHR14211:SF7">
    <property type="entry name" value="RIBOSOME BIOGENESIS PROTEIN NOP53"/>
    <property type="match status" value="1"/>
</dbReference>
<dbReference type="GO" id="GO:0000027">
    <property type="term" value="P:ribosomal large subunit assembly"/>
    <property type="evidence" value="ECO:0007669"/>
    <property type="project" value="UniProtKB-UniRule"/>
</dbReference>
<evidence type="ECO:0000256" key="3">
    <source>
        <dbReference type="ARBA" id="ARBA00022517"/>
    </source>
</evidence>
<evidence type="ECO:0000313" key="8">
    <source>
        <dbReference type="Proteomes" id="UP000054248"/>
    </source>
</evidence>
<comment type="subcellular location">
    <subcellularLocation>
        <location evidence="5">Nucleus</location>
        <location evidence="5">Nucleolus</location>
    </subcellularLocation>
    <subcellularLocation>
        <location evidence="5">Nucleus</location>
        <location evidence="5">Nucleoplasm</location>
    </subcellularLocation>
</comment>
<feature type="region of interest" description="Disordered" evidence="6">
    <location>
        <begin position="90"/>
        <end position="118"/>
    </location>
</feature>
<keyword evidence="4 5" id="KW-0539">Nucleus</keyword>
<evidence type="ECO:0000256" key="4">
    <source>
        <dbReference type="ARBA" id="ARBA00023242"/>
    </source>
</evidence>